<keyword evidence="4" id="KW-1185">Reference proteome</keyword>
<evidence type="ECO:0000256" key="1">
    <source>
        <dbReference type="SAM" id="MobiDB-lite"/>
    </source>
</evidence>
<keyword evidence="2" id="KW-0472">Membrane</keyword>
<accession>A0A9P5UE86</accession>
<protein>
    <recommendedName>
        <fullName evidence="5">Transmembrane protein</fullName>
    </recommendedName>
</protein>
<reference evidence="3" key="1">
    <citation type="submission" date="2020-11" db="EMBL/GenBank/DDBJ databases">
        <authorList>
            <consortium name="DOE Joint Genome Institute"/>
            <person name="Ahrendt S."/>
            <person name="Riley R."/>
            <person name="Andreopoulos W."/>
            <person name="Labutti K."/>
            <person name="Pangilinan J."/>
            <person name="Ruiz-Duenas F.J."/>
            <person name="Barrasa J.M."/>
            <person name="Sanchez-Garcia M."/>
            <person name="Camarero S."/>
            <person name="Miyauchi S."/>
            <person name="Serrano A."/>
            <person name="Linde D."/>
            <person name="Babiker R."/>
            <person name="Drula E."/>
            <person name="Ayuso-Fernandez I."/>
            <person name="Pacheco R."/>
            <person name="Padilla G."/>
            <person name="Ferreira P."/>
            <person name="Barriuso J."/>
            <person name="Kellner H."/>
            <person name="Castanera R."/>
            <person name="Alfaro M."/>
            <person name="Ramirez L."/>
            <person name="Pisabarro A.G."/>
            <person name="Kuo A."/>
            <person name="Tritt A."/>
            <person name="Lipzen A."/>
            <person name="He G."/>
            <person name="Yan M."/>
            <person name="Ng V."/>
            <person name="Cullen D."/>
            <person name="Martin F."/>
            <person name="Rosso M.-N."/>
            <person name="Henrissat B."/>
            <person name="Hibbett D."/>
            <person name="Martinez A.T."/>
            <person name="Grigoriev I.V."/>
        </authorList>
    </citation>
    <scope>NUCLEOTIDE SEQUENCE</scope>
    <source>
        <strain evidence="3">AH 40177</strain>
    </source>
</reference>
<evidence type="ECO:0008006" key="5">
    <source>
        <dbReference type="Google" id="ProtNLM"/>
    </source>
</evidence>
<feature type="compositionally biased region" description="Polar residues" evidence="1">
    <location>
        <begin position="28"/>
        <end position="41"/>
    </location>
</feature>
<gene>
    <name evidence="3" type="ORF">BDP27DRAFT_1316345</name>
</gene>
<organism evidence="3 4">
    <name type="scientific">Rhodocollybia butyracea</name>
    <dbReference type="NCBI Taxonomy" id="206335"/>
    <lineage>
        <taxon>Eukaryota</taxon>
        <taxon>Fungi</taxon>
        <taxon>Dikarya</taxon>
        <taxon>Basidiomycota</taxon>
        <taxon>Agaricomycotina</taxon>
        <taxon>Agaricomycetes</taxon>
        <taxon>Agaricomycetidae</taxon>
        <taxon>Agaricales</taxon>
        <taxon>Marasmiineae</taxon>
        <taxon>Omphalotaceae</taxon>
        <taxon>Rhodocollybia</taxon>
    </lineage>
</organism>
<evidence type="ECO:0000313" key="3">
    <source>
        <dbReference type="EMBL" id="KAF9075018.1"/>
    </source>
</evidence>
<keyword evidence="2" id="KW-1133">Transmembrane helix</keyword>
<dbReference type="AlphaFoldDB" id="A0A9P5UE86"/>
<feature type="region of interest" description="Disordered" evidence="1">
    <location>
        <begin position="1"/>
        <end position="54"/>
    </location>
</feature>
<feature type="transmembrane region" description="Helical" evidence="2">
    <location>
        <begin position="139"/>
        <end position="162"/>
    </location>
</feature>
<keyword evidence="2" id="KW-0812">Transmembrane</keyword>
<proteinExistence type="predicted"/>
<dbReference type="Proteomes" id="UP000772434">
    <property type="component" value="Unassembled WGS sequence"/>
</dbReference>
<name>A0A9P5UE86_9AGAR</name>
<sequence length="194" mass="21612">MMLEKTGFDAPPAYPSEEAQVNGHPVKDSQSQSKDAPSATSPLAGDLPAPYTEDEEQRFRNLAVQLREAIDAYKTARSQNRDEETMKRNQENVLRLMSEVADAAPDPKVKAHYKDKATKFLKASSTKEKDRVLHEIGKGLIIILSAPFAIAAAALYTTAGILQGTGHLLKEVALLHPKMRKWLKKRKDAEWDME</sequence>
<dbReference type="EMBL" id="JADNRY010000011">
    <property type="protein sequence ID" value="KAF9075018.1"/>
    <property type="molecule type" value="Genomic_DNA"/>
</dbReference>
<comment type="caution">
    <text evidence="3">The sequence shown here is derived from an EMBL/GenBank/DDBJ whole genome shotgun (WGS) entry which is preliminary data.</text>
</comment>
<dbReference type="OrthoDB" id="3270770at2759"/>
<evidence type="ECO:0000256" key="2">
    <source>
        <dbReference type="SAM" id="Phobius"/>
    </source>
</evidence>
<evidence type="ECO:0000313" key="4">
    <source>
        <dbReference type="Proteomes" id="UP000772434"/>
    </source>
</evidence>